<evidence type="ECO:0000313" key="1">
    <source>
        <dbReference type="EMBL" id="KAJ3529826.1"/>
    </source>
</evidence>
<gene>
    <name evidence="1" type="ORF">NM688_g7797</name>
</gene>
<comment type="caution">
    <text evidence="1">The sequence shown here is derived from an EMBL/GenBank/DDBJ whole genome shotgun (WGS) entry which is preliminary data.</text>
</comment>
<organism evidence="1 2">
    <name type="scientific">Phlebia brevispora</name>
    <dbReference type="NCBI Taxonomy" id="194682"/>
    <lineage>
        <taxon>Eukaryota</taxon>
        <taxon>Fungi</taxon>
        <taxon>Dikarya</taxon>
        <taxon>Basidiomycota</taxon>
        <taxon>Agaricomycotina</taxon>
        <taxon>Agaricomycetes</taxon>
        <taxon>Polyporales</taxon>
        <taxon>Meruliaceae</taxon>
        <taxon>Phlebia</taxon>
    </lineage>
</organism>
<proteinExistence type="predicted"/>
<dbReference type="EMBL" id="JANHOG010001918">
    <property type="protein sequence ID" value="KAJ3529826.1"/>
    <property type="molecule type" value="Genomic_DNA"/>
</dbReference>
<reference evidence="1" key="1">
    <citation type="submission" date="2022-07" db="EMBL/GenBank/DDBJ databases">
        <title>Genome Sequence of Phlebia brevispora.</title>
        <authorList>
            <person name="Buettner E."/>
        </authorList>
    </citation>
    <scope>NUCLEOTIDE SEQUENCE</scope>
    <source>
        <strain evidence="1">MPL23</strain>
    </source>
</reference>
<keyword evidence="2" id="KW-1185">Reference proteome</keyword>
<protein>
    <submittedName>
        <fullName evidence="1">Uncharacterized protein</fullName>
    </submittedName>
</protein>
<sequence>MVAITAANIPPELFDLILSFLVHQADDGDDRISDDSGDHWYGLNLVLVDKRNLSSVTLVCRHWAKLTQRKLFENLFLRNKRDAEELLRLLDNPSSRILQYISVIIFKLTLTQSPWEPWIHVVLPPLFRRFRTYRQPTYQVQISGPLPGQRSCSSVHGSFPYVSPKLGKGISALRLTDLHLKTFEHVVRLVRELPTLKDVVLRRVTWDTAEDDPEAHSVMPAPRAYMSRDVEQTRVDYEAMGCTDDAAAGWLSWLVALDRTDIVERDQAENLYHIAQAFFKNVDRHSGAENPVRTGAYRRKGEIVFWAVHLRTLRYVTPRLRVYLTPPTEGQRRRIRGIVLEFYGPGEAAEIVGHTDWAAMDTRIAALGMSQSLLFACWKREGLFVVRNEIVCAHMTQLRALEKVKCALLLDDGGSNRWTEVSFTADDAFENIGKEAEGLTNWTALL</sequence>
<accession>A0ACC1S1A7</accession>
<name>A0ACC1S1A7_9APHY</name>
<dbReference type="Proteomes" id="UP001148662">
    <property type="component" value="Unassembled WGS sequence"/>
</dbReference>
<evidence type="ECO:0000313" key="2">
    <source>
        <dbReference type="Proteomes" id="UP001148662"/>
    </source>
</evidence>